<dbReference type="Pfam" id="PF00126">
    <property type="entry name" value="HTH_1"/>
    <property type="match status" value="1"/>
</dbReference>
<organism evidence="6">
    <name type="scientific">Metalysinibacillus saudimassiliensis</name>
    <dbReference type="NCBI Taxonomy" id="1461583"/>
    <lineage>
        <taxon>Bacteria</taxon>
        <taxon>Bacillati</taxon>
        <taxon>Bacillota</taxon>
        <taxon>Bacilli</taxon>
        <taxon>Bacillales</taxon>
        <taxon>Caryophanaceae</taxon>
        <taxon>Metalysinibacillus</taxon>
    </lineage>
</organism>
<dbReference type="GO" id="GO:0003677">
    <property type="term" value="F:DNA binding"/>
    <property type="evidence" value="ECO:0007669"/>
    <property type="project" value="UniProtKB-KW"/>
</dbReference>
<dbReference type="Pfam" id="PF03466">
    <property type="entry name" value="LysR_substrate"/>
    <property type="match status" value="1"/>
</dbReference>
<dbReference type="GO" id="GO:0003700">
    <property type="term" value="F:DNA-binding transcription factor activity"/>
    <property type="evidence" value="ECO:0007669"/>
    <property type="project" value="InterPro"/>
</dbReference>
<dbReference type="AlphaFoldDB" id="A0A078MD94"/>
<dbReference type="EMBL" id="LN483075">
    <property type="protein sequence ID" value="CEA04154.1"/>
    <property type="molecule type" value="Genomic_DNA"/>
</dbReference>
<dbReference type="PANTHER" id="PTHR30346:SF28">
    <property type="entry name" value="HTH-TYPE TRANSCRIPTIONAL REGULATOR CYNR"/>
    <property type="match status" value="1"/>
</dbReference>
<evidence type="ECO:0000313" key="6">
    <source>
        <dbReference type="EMBL" id="CEA04154.1"/>
    </source>
</evidence>
<dbReference type="GO" id="GO:0032993">
    <property type="term" value="C:protein-DNA complex"/>
    <property type="evidence" value="ECO:0007669"/>
    <property type="project" value="TreeGrafter"/>
</dbReference>
<dbReference type="InterPro" id="IPR000847">
    <property type="entry name" value="LysR_HTH_N"/>
</dbReference>
<dbReference type="FunFam" id="1.10.10.10:FF:000001">
    <property type="entry name" value="LysR family transcriptional regulator"/>
    <property type="match status" value="1"/>
</dbReference>
<evidence type="ECO:0000256" key="1">
    <source>
        <dbReference type="ARBA" id="ARBA00009437"/>
    </source>
</evidence>
<dbReference type="InterPro" id="IPR036388">
    <property type="entry name" value="WH-like_DNA-bd_sf"/>
</dbReference>
<dbReference type="InterPro" id="IPR036390">
    <property type="entry name" value="WH_DNA-bd_sf"/>
</dbReference>
<proteinExistence type="inferred from homology"/>
<dbReference type="PANTHER" id="PTHR30346">
    <property type="entry name" value="TRANSCRIPTIONAL DUAL REGULATOR HCAR-RELATED"/>
    <property type="match status" value="1"/>
</dbReference>
<dbReference type="InterPro" id="IPR005119">
    <property type="entry name" value="LysR_subst-bd"/>
</dbReference>
<dbReference type="SUPFAM" id="SSF53850">
    <property type="entry name" value="Periplasmic binding protein-like II"/>
    <property type="match status" value="1"/>
</dbReference>
<keyword evidence="3" id="KW-0238">DNA-binding</keyword>
<dbReference type="SUPFAM" id="SSF46785">
    <property type="entry name" value="Winged helix' DNA-binding domain"/>
    <property type="match status" value="1"/>
</dbReference>
<dbReference type="PROSITE" id="PS50931">
    <property type="entry name" value="HTH_LYSR"/>
    <property type="match status" value="1"/>
</dbReference>
<keyword evidence="4" id="KW-0804">Transcription</keyword>
<dbReference type="Gene3D" id="3.40.190.290">
    <property type="match status" value="1"/>
</dbReference>
<sequence>MELRQLRYFVAVAEREHISDAAIALDVAQSAVSRQIANLEKELGTPLFERVGRNVRLTAIGKIFFEHSVHALKAIDVAVKQVEDFLDPTQGVIKVGFPTSLASYVMPSVISAFKREYPDIEFHLRQGSYRFLIDAVKNRELNLAFLGPLPKGEPDIASTVLFSEQICALVAANHPLAKRESINLMELHEDPFVLFPTGYVLRKLATDGCKQAGFIPNITSVGEDLDALKGLVAAGIGVTLLPESSIYDSSARLTVKVPISAPILQRSVGIIAPTNRELAPSELVFLQFVENFFSHLSQFR</sequence>
<comment type="similarity">
    <text evidence="1">Belongs to the LysR transcriptional regulatory family.</text>
</comment>
<feature type="domain" description="HTH lysR-type" evidence="5">
    <location>
        <begin position="1"/>
        <end position="58"/>
    </location>
</feature>
<dbReference type="PRINTS" id="PR00039">
    <property type="entry name" value="HTHLYSR"/>
</dbReference>
<evidence type="ECO:0000259" key="5">
    <source>
        <dbReference type="PROSITE" id="PS50931"/>
    </source>
</evidence>
<name>A0A078MD94_9BACL</name>
<accession>A0A078MD94</accession>
<keyword evidence="2" id="KW-0805">Transcription regulation</keyword>
<evidence type="ECO:0000256" key="4">
    <source>
        <dbReference type="ARBA" id="ARBA00023163"/>
    </source>
</evidence>
<evidence type="ECO:0000256" key="2">
    <source>
        <dbReference type="ARBA" id="ARBA00023015"/>
    </source>
</evidence>
<gene>
    <name evidence="6" type="primary">gltC_1</name>
    <name evidence="6" type="ORF">BN1050_01849</name>
</gene>
<evidence type="ECO:0000256" key="3">
    <source>
        <dbReference type="ARBA" id="ARBA00023125"/>
    </source>
</evidence>
<dbReference type="Gene3D" id="1.10.10.10">
    <property type="entry name" value="Winged helix-like DNA-binding domain superfamily/Winged helix DNA-binding domain"/>
    <property type="match status" value="1"/>
</dbReference>
<protein>
    <submittedName>
        <fullName evidence="6">HTH-type transcriptional regulator GltC</fullName>
    </submittedName>
</protein>
<dbReference type="PATRIC" id="fig|1461583.4.peg.1773"/>
<reference evidence="6" key="1">
    <citation type="submission" date="2014-07" db="EMBL/GenBank/DDBJ databases">
        <authorList>
            <person name="Urmite Genomes Urmite Genomes"/>
        </authorList>
    </citation>
    <scope>NUCLEOTIDE SEQUENCE</scope>
    <source>
        <strain evidence="6">13S34_air</strain>
    </source>
</reference>
<dbReference type="HOGENOM" id="CLU_039613_6_2_9"/>